<feature type="transmembrane region" description="Helical" evidence="7">
    <location>
        <begin position="239"/>
        <end position="260"/>
    </location>
</feature>
<evidence type="ECO:0000256" key="1">
    <source>
        <dbReference type="ARBA" id="ARBA00004141"/>
    </source>
</evidence>
<keyword evidence="5 7" id="KW-1133">Transmembrane helix</keyword>
<evidence type="ECO:0000313" key="9">
    <source>
        <dbReference type="Proteomes" id="UP000198853"/>
    </source>
</evidence>
<evidence type="ECO:0000313" key="8">
    <source>
        <dbReference type="EMBL" id="SDJ22165.1"/>
    </source>
</evidence>
<dbReference type="InterPro" id="IPR006043">
    <property type="entry name" value="NCS2"/>
</dbReference>
<dbReference type="PANTHER" id="PTHR42810:SF6">
    <property type="entry name" value="PURINE PERMEASE YBBY-RELATED"/>
    <property type="match status" value="1"/>
</dbReference>
<dbReference type="PANTHER" id="PTHR42810">
    <property type="entry name" value="PURINE PERMEASE C1399.01C-RELATED"/>
    <property type="match status" value="1"/>
</dbReference>
<feature type="transmembrane region" description="Helical" evidence="7">
    <location>
        <begin position="167"/>
        <end position="187"/>
    </location>
</feature>
<evidence type="ECO:0000256" key="6">
    <source>
        <dbReference type="ARBA" id="ARBA00023136"/>
    </source>
</evidence>
<gene>
    <name evidence="8" type="ORF">SAMN04488123_12134</name>
</gene>
<dbReference type="GO" id="GO:0042907">
    <property type="term" value="F:xanthine transmembrane transporter activity"/>
    <property type="evidence" value="ECO:0007669"/>
    <property type="project" value="TreeGrafter"/>
</dbReference>
<evidence type="ECO:0000256" key="2">
    <source>
        <dbReference type="ARBA" id="ARBA00008821"/>
    </source>
</evidence>
<keyword evidence="3" id="KW-0813">Transport</keyword>
<evidence type="ECO:0000256" key="5">
    <source>
        <dbReference type="ARBA" id="ARBA00022989"/>
    </source>
</evidence>
<protein>
    <submittedName>
        <fullName evidence="8">Xanthine/uracil permease</fullName>
    </submittedName>
</protein>
<accession>A0A1G8S058</accession>
<feature type="transmembrane region" description="Helical" evidence="7">
    <location>
        <begin position="16"/>
        <end position="36"/>
    </location>
</feature>
<dbReference type="NCBIfam" id="NF008502">
    <property type="entry name" value="PRK11412.1"/>
    <property type="match status" value="1"/>
</dbReference>
<feature type="transmembrane region" description="Helical" evidence="7">
    <location>
        <begin position="281"/>
        <end position="301"/>
    </location>
</feature>
<dbReference type="NCBIfam" id="NF037981">
    <property type="entry name" value="NCS2_1"/>
    <property type="match status" value="1"/>
</dbReference>
<keyword evidence="4 7" id="KW-0812">Transmembrane</keyword>
<name>A0A1G8S058_9BACI</name>
<comment type="subcellular location">
    <subcellularLocation>
        <location evidence="1">Membrane</location>
        <topology evidence="1">Multi-pass membrane protein</topology>
    </subcellularLocation>
</comment>
<evidence type="ECO:0000256" key="3">
    <source>
        <dbReference type="ARBA" id="ARBA00022448"/>
    </source>
</evidence>
<dbReference type="EMBL" id="FNEN01000021">
    <property type="protein sequence ID" value="SDJ22165.1"/>
    <property type="molecule type" value="Genomic_DNA"/>
</dbReference>
<dbReference type="Pfam" id="PF00860">
    <property type="entry name" value="Xan_ur_permease"/>
    <property type="match status" value="1"/>
</dbReference>
<feature type="transmembrane region" description="Helical" evidence="7">
    <location>
        <begin position="102"/>
        <end position="121"/>
    </location>
</feature>
<keyword evidence="6 7" id="KW-0472">Membrane</keyword>
<dbReference type="Proteomes" id="UP000198853">
    <property type="component" value="Unassembled WGS sequence"/>
</dbReference>
<feature type="transmembrane region" description="Helical" evidence="7">
    <location>
        <begin position="199"/>
        <end position="219"/>
    </location>
</feature>
<evidence type="ECO:0000256" key="7">
    <source>
        <dbReference type="SAM" id="Phobius"/>
    </source>
</evidence>
<dbReference type="AlphaFoldDB" id="A0A1G8S058"/>
<feature type="transmembrane region" description="Helical" evidence="7">
    <location>
        <begin position="75"/>
        <end position="96"/>
    </location>
</feature>
<feature type="transmembrane region" description="Helical" evidence="7">
    <location>
        <begin position="133"/>
        <end position="155"/>
    </location>
</feature>
<feature type="transmembrane region" description="Helical" evidence="7">
    <location>
        <begin position="351"/>
        <end position="369"/>
    </location>
</feature>
<feature type="transmembrane region" description="Helical" evidence="7">
    <location>
        <begin position="42"/>
        <end position="63"/>
    </location>
</feature>
<feature type="transmembrane region" description="Helical" evidence="7">
    <location>
        <begin position="381"/>
        <end position="402"/>
    </location>
</feature>
<comment type="similarity">
    <text evidence="2">Belongs to the nucleobase:cation symporter-2 (NCS2) (TC 2.A.40) family.</text>
</comment>
<dbReference type="GO" id="GO:0005886">
    <property type="term" value="C:plasma membrane"/>
    <property type="evidence" value="ECO:0007669"/>
    <property type="project" value="TreeGrafter"/>
</dbReference>
<sequence>MAQFMKLRPWVSGVQWLFFMFTNTVVIPITIGAAFSLSQESIVTLMQYSFIVTGIACMIQAGIGHKRAIMEGQSGLWWGVMLSLAAIAPAQGIPIATVGGSLIVGIIISGILTLMIGITGLGPLLSRMFTPNVMGVFMFLFGCQILGIFLQGMLGVPFGNETSDSEVAINLPVSLLSIIIVLIVIFISVKAPAKYRPYGLLIGILIGWFAYNMIFSTEATMTNITGFQFDIFILGTPDFHWGIILTAVVTGILNLANTFGSLKGTEPMYDISTTKSDYRRSFSITGVTTTIAGIIGLIPYAPYVSSIGFLSQTRILQRLPFVLAGIMFVSVGVVPLFASIFATIPLSIGSAVLFVAYLQLFLSAFGFFKQMNFTSTNVYRTAIPVFTGVIIMTMPGTYFSSLPELWQPLLSNGLLVGLMLAIVLEMAIPWDRI</sequence>
<reference evidence="8 9" key="1">
    <citation type="submission" date="2016-10" db="EMBL/GenBank/DDBJ databases">
        <authorList>
            <person name="de Groot N.N."/>
        </authorList>
    </citation>
    <scope>NUCLEOTIDE SEQUENCE [LARGE SCALE GENOMIC DNA]</scope>
    <source>
        <strain evidence="8 9">DSM 21771</strain>
    </source>
</reference>
<organism evidence="8 9">
    <name type="scientific">Natribacillus halophilus</name>
    <dbReference type="NCBI Taxonomy" id="549003"/>
    <lineage>
        <taxon>Bacteria</taxon>
        <taxon>Bacillati</taxon>
        <taxon>Bacillota</taxon>
        <taxon>Bacilli</taxon>
        <taxon>Bacillales</taxon>
        <taxon>Bacillaceae</taxon>
        <taxon>Natribacillus</taxon>
    </lineage>
</organism>
<evidence type="ECO:0000256" key="4">
    <source>
        <dbReference type="ARBA" id="ARBA00022692"/>
    </source>
</evidence>
<keyword evidence="9" id="KW-1185">Reference proteome</keyword>
<feature type="transmembrane region" description="Helical" evidence="7">
    <location>
        <begin position="321"/>
        <end position="344"/>
    </location>
</feature>
<feature type="transmembrane region" description="Helical" evidence="7">
    <location>
        <begin position="409"/>
        <end position="430"/>
    </location>
</feature>
<proteinExistence type="inferred from homology"/>